<organism evidence="2">
    <name type="scientific">Spodoptera frugiperda</name>
    <name type="common">Fall armyworm</name>
    <dbReference type="NCBI Taxonomy" id="7108"/>
    <lineage>
        <taxon>Eukaryota</taxon>
        <taxon>Metazoa</taxon>
        <taxon>Ecdysozoa</taxon>
        <taxon>Arthropoda</taxon>
        <taxon>Hexapoda</taxon>
        <taxon>Insecta</taxon>
        <taxon>Pterygota</taxon>
        <taxon>Neoptera</taxon>
        <taxon>Endopterygota</taxon>
        <taxon>Lepidoptera</taxon>
        <taxon>Glossata</taxon>
        <taxon>Ditrysia</taxon>
        <taxon>Noctuoidea</taxon>
        <taxon>Noctuidae</taxon>
        <taxon>Amphipyrinae</taxon>
        <taxon>Spodoptera</taxon>
    </lineage>
</organism>
<feature type="compositionally biased region" description="Acidic residues" evidence="1">
    <location>
        <begin position="103"/>
        <end position="114"/>
    </location>
</feature>
<sequence length="122" mass="13686">MVLTDGEWVASLKITTNPGKMETVAALNLGLSRSGFWSQFGWTLERGRGFDRFDPRLLSIKFDVELSLNGLEVSPLSHCMYIKSIQFQHKRGTTPAASVHGSDDEDEVDEEQELAELRISDK</sequence>
<accession>A0A2H1WVI6</accession>
<protein>
    <submittedName>
        <fullName evidence="2">SFRICE_018705</fullName>
    </submittedName>
</protein>
<dbReference type="AlphaFoldDB" id="A0A2H1WVI6"/>
<dbReference type="EMBL" id="ODYU01011368">
    <property type="protein sequence ID" value="SOQ57071.1"/>
    <property type="molecule type" value="Genomic_DNA"/>
</dbReference>
<evidence type="ECO:0000256" key="1">
    <source>
        <dbReference type="SAM" id="MobiDB-lite"/>
    </source>
</evidence>
<reference evidence="2" key="1">
    <citation type="submission" date="2016-07" db="EMBL/GenBank/DDBJ databases">
        <authorList>
            <person name="Bretaudeau A."/>
        </authorList>
    </citation>
    <scope>NUCLEOTIDE SEQUENCE</scope>
    <source>
        <strain evidence="2">Rice</strain>
        <tissue evidence="2">Whole body</tissue>
    </source>
</reference>
<evidence type="ECO:0000313" key="2">
    <source>
        <dbReference type="EMBL" id="SOQ57071.1"/>
    </source>
</evidence>
<feature type="region of interest" description="Disordered" evidence="1">
    <location>
        <begin position="92"/>
        <end position="122"/>
    </location>
</feature>
<gene>
    <name evidence="2" type="ORF">SFRICE_018705</name>
</gene>
<name>A0A2H1WVI6_SPOFR</name>
<proteinExistence type="predicted"/>